<evidence type="ECO:0000256" key="2">
    <source>
        <dbReference type="SAM" id="SignalP"/>
    </source>
</evidence>
<keyword evidence="1" id="KW-0472">Membrane</keyword>
<keyword evidence="4" id="KW-1185">Reference proteome</keyword>
<feature type="chain" id="PRO_5047196480" evidence="2">
    <location>
        <begin position="30"/>
        <end position="287"/>
    </location>
</feature>
<proteinExistence type="predicted"/>
<keyword evidence="1" id="KW-0812">Transmembrane</keyword>
<feature type="transmembrane region" description="Helical" evidence="1">
    <location>
        <begin position="178"/>
        <end position="198"/>
    </location>
</feature>
<gene>
    <name evidence="3" type="ORF">LZC94_08210</name>
</gene>
<keyword evidence="1" id="KW-1133">Transmembrane helix</keyword>
<protein>
    <submittedName>
        <fullName evidence="3">Uncharacterized protein</fullName>
    </submittedName>
</protein>
<accession>A0ABZ2M2R9</accession>
<dbReference type="RefSeq" id="WP_394826882.1">
    <property type="nucleotide sequence ID" value="NZ_CP089984.1"/>
</dbReference>
<evidence type="ECO:0000313" key="4">
    <source>
        <dbReference type="Proteomes" id="UP001370348"/>
    </source>
</evidence>
<feature type="signal peptide" evidence="2">
    <location>
        <begin position="1"/>
        <end position="29"/>
    </location>
</feature>
<name>A0ABZ2M2R9_9BACT</name>
<organism evidence="3 4">
    <name type="scientific">Pendulispora albinea</name>
    <dbReference type="NCBI Taxonomy" id="2741071"/>
    <lineage>
        <taxon>Bacteria</taxon>
        <taxon>Pseudomonadati</taxon>
        <taxon>Myxococcota</taxon>
        <taxon>Myxococcia</taxon>
        <taxon>Myxococcales</taxon>
        <taxon>Sorangiineae</taxon>
        <taxon>Pendulisporaceae</taxon>
        <taxon>Pendulispora</taxon>
    </lineage>
</organism>
<evidence type="ECO:0000313" key="3">
    <source>
        <dbReference type="EMBL" id="WXB17252.1"/>
    </source>
</evidence>
<dbReference type="EMBL" id="CP089984">
    <property type="protein sequence ID" value="WXB17252.1"/>
    <property type="molecule type" value="Genomic_DNA"/>
</dbReference>
<evidence type="ECO:0000256" key="1">
    <source>
        <dbReference type="SAM" id="Phobius"/>
    </source>
</evidence>
<sequence length="287" mass="30678">MLSSFTFPRLHVLTLGAAALVSWPAASFAADTNACVSSYEQSQSLRRAGKLREARQRALECARDVCPAVLSRDCQRWVTELDTSIPTVIFDVRGLTGEELTQVTVFIDEKKLLDRLDGKAIEVEPGTHKFRFEPKEPKGATREVSATIREGEKYRKISASFEDKAAVQASISRPIPTAVWVFGGVGVAGLAAGTFFGLRGLSQKNDLDSCKPNCNPSDVDSMSRSYAIADIALGVGVVSGVAALYLFLTRPTLTAPRDAGATTALGGSSFSVAPTQGGARASWGLRF</sequence>
<keyword evidence="2" id="KW-0732">Signal</keyword>
<reference evidence="3 4" key="1">
    <citation type="submission" date="2021-12" db="EMBL/GenBank/DDBJ databases">
        <title>Discovery of the Pendulisporaceae a myxobacterial family with distinct sporulation behavior and unique specialized metabolism.</title>
        <authorList>
            <person name="Garcia R."/>
            <person name="Popoff A."/>
            <person name="Bader C.D."/>
            <person name="Loehr J."/>
            <person name="Walesch S."/>
            <person name="Walt C."/>
            <person name="Boldt J."/>
            <person name="Bunk B."/>
            <person name="Haeckl F.J.F.P.J."/>
            <person name="Gunesch A.P."/>
            <person name="Birkelbach J."/>
            <person name="Nuebel U."/>
            <person name="Pietschmann T."/>
            <person name="Bach T."/>
            <person name="Mueller R."/>
        </authorList>
    </citation>
    <scope>NUCLEOTIDE SEQUENCE [LARGE SCALE GENOMIC DNA]</scope>
    <source>
        <strain evidence="3 4">MSr11954</strain>
    </source>
</reference>
<dbReference type="Proteomes" id="UP001370348">
    <property type="component" value="Chromosome"/>
</dbReference>
<feature type="transmembrane region" description="Helical" evidence="1">
    <location>
        <begin position="226"/>
        <end position="248"/>
    </location>
</feature>